<keyword evidence="5" id="KW-1185">Reference proteome</keyword>
<dbReference type="GO" id="GO:0016747">
    <property type="term" value="F:acyltransferase activity, transferring groups other than amino-acyl groups"/>
    <property type="evidence" value="ECO:0007669"/>
    <property type="project" value="InterPro"/>
</dbReference>
<keyword evidence="1 4" id="KW-0808">Transferase</keyword>
<organism evidence="4 5">
    <name type="scientific">Methanospirillum lacunae</name>
    <dbReference type="NCBI Taxonomy" id="668570"/>
    <lineage>
        <taxon>Archaea</taxon>
        <taxon>Methanobacteriati</taxon>
        <taxon>Methanobacteriota</taxon>
        <taxon>Stenosarchaea group</taxon>
        <taxon>Methanomicrobia</taxon>
        <taxon>Methanomicrobiales</taxon>
        <taxon>Methanospirillaceae</taxon>
        <taxon>Methanospirillum</taxon>
    </lineage>
</organism>
<protein>
    <submittedName>
        <fullName evidence="4">GNAT family N-acetyltransferase</fullName>
    </submittedName>
</protein>
<reference evidence="4 5" key="1">
    <citation type="submission" date="2018-05" db="EMBL/GenBank/DDBJ databases">
        <title>Draft genome of Methanospirillum lacunae Ki8-1.</title>
        <authorList>
            <person name="Dueholm M.S."/>
            <person name="Nielsen P.H."/>
            <person name="Bakmann L.F."/>
            <person name="Otzen D.E."/>
        </authorList>
    </citation>
    <scope>NUCLEOTIDE SEQUENCE [LARGE SCALE GENOMIC DNA]</scope>
    <source>
        <strain evidence="4 5">Ki8-1</strain>
    </source>
</reference>
<keyword evidence="2" id="KW-0012">Acyltransferase</keyword>
<dbReference type="PANTHER" id="PTHR43072">
    <property type="entry name" value="N-ACETYLTRANSFERASE"/>
    <property type="match status" value="1"/>
</dbReference>
<comment type="caution">
    <text evidence="4">The sequence shown here is derived from an EMBL/GenBank/DDBJ whole genome shotgun (WGS) entry which is preliminary data.</text>
</comment>
<sequence>MTDHNSIVNFSPLSITDGPDVISIFNYYILNNNAAFLEQPVPDTFFEYMLGLLGLFPSVGIRRDGHIIGFGMLRPHNSMPAFAHTAEITYFIHPDYTGKGIGGEILSYLEMKGREIGICNILAQISSLNEGSIRFHHKHGFVHCGRFMNVGKKSGIFFDTVWMQKNI</sequence>
<evidence type="ECO:0000259" key="3">
    <source>
        <dbReference type="PROSITE" id="PS51186"/>
    </source>
</evidence>
<dbReference type="SUPFAM" id="SSF55729">
    <property type="entry name" value="Acyl-CoA N-acyltransferases (Nat)"/>
    <property type="match status" value="1"/>
</dbReference>
<evidence type="ECO:0000313" key="5">
    <source>
        <dbReference type="Proteomes" id="UP000245657"/>
    </source>
</evidence>
<evidence type="ECO:0000256" key="1">
    <source>
        <dbReference type="ARBA" id="ARBA00022679"/>
    </source>
</evidence>
<dbReference type="InterPro" id="IPR016181">
    <property type="entry name" value="Acyl_CoA_acyltransferase"/>
</dbReference>
<dbReference type="PROSITE" id="PS51186">
    <property type="entry name" value="GNAT"/>
    <property type="match status" value="1"/>
</dbReference>
<dbReference type="CDD" id="cd04301">
    <property type="entry name" value="NAT_SF"/>
    <property type="match status" value="1"/>
</dbReference>
<dbReference type="Proteomes" id="UP000245657">
    <property type="component" value="Unassembled WGS sequence"/>
</dbReference>
<dbReference type="EMBL" id="QGMY01000008">
    <property type="protein sequence ID" value="PWR71462.1"/>
    <property type="molecule type" value="Genomic_DNA"/>
</dbReference>
<accession>A0A2V2MU26</accession>
<dbReference type="Gene3D" id="3.40.630.30">
    <property type="match status" value="1"/>
</dbReference>
<dbReference type="Pfam" id="PF00583">
    <property type="entry name" value="Acetyltransf_1"/>
    <property type="match status" value="1"/>
</dbReference>
<dbReference type="OrthoDB" id="129730at2157"/>
<feature type="domain" description="N-acetyltransferase" evidence="3">
    <location>
        <begin position="8"/>
        <end position="167"/>
    </location>
</feature>
<dbReference type="AlphaFoldDB" id="A0A2V2MU26"/>
<evidence type="ECO:0000313" key="4">
    <source>
        <dbReference type="EMBL" id="PWR71462.1"/>
    </source>
</evidence>
<dbReference type="PANTHER" id="PTHR43072:SF23">
    <property type="entry name" value="UPF0039 PROTEIN C11D3.02C"/>
    <property type="match status" value="1"/>
</dbReference>
<evidence type="ECO:0000256" key="2">
    <source>
        <dbReference type="ARBA" id="ARBA00023315"/>
    </source>
</evidence>
<name>A0A2V2MU26_9EURY</name>
<dbReference type="InterPro" id="IPR000182">
    <property type="entry name" value="GNAT_dom"/>
</dbReference>
<proteinExistence type="predicted"/>
<dbReference type="GeneID" id="97550395"/>
<dbReference type="RefSeq" id="WP_109969080.1">
    <property type="nucleotide sequence ID" value="NZ_CP176093.1"/>
</dbReference>
<gene>
    <name evidence="4" type="ORF">DK846_11405</name>
</gene>